<accession>A0A974HAL7</accession>
<organism evidence="8 9">
    <name type="scientific">Xenopus laevis</name>
    <name type="common">African clawed frog</name>
    <dbReference type="NCBI Taxonomy" id="8355"/>
    <lineage>
        <taxon>Eukaryota</taxon>
        <taxon>Metazoa</taxon>
        <taxon>Chordata</taxon>
        <taxon>Craniata</taxon>
        <taxon>Vertebrata</taxon>
        <taxon>Euteleostomi</taxon>
        <taxon>Amphibia</taxon>
        <taxon>Batrachia</taxon>
        <taxon>Anura</taxon>
        <taxon>Pipoidea</taxon>
        <taxon>Pipidae</taxon>
        <taxon>Xenopodinae</taxon>
        <taxon>Xenopus</taxon>
        <taxon>Xenopus</taxon>
    </lineage>
</organism>
<feature type="domain" description="Cyclin-dependent kinase inhibitor" evidence="7">
    <location>
        <begin position="90"/>
        <end position="138"/>
    </location>
</feature>
<dbReference type="AlphaFoldDB" id="A0A974HAL7"/>
<dbReference type="GO" id="GO:0045930">
    <property type="term" value="P:negative regulation of mitotic cell cycle"/>
    <property type="evidence" value="ECO:0007669"/>
    <property type="project" value="TreeGrafter"/>
</dbReference>
<dbReference type="GO" id="GO:0005634">
    <property type="term" value="C:nucleus"/>
    <property type="evidence" value="ECO:0007669"/>
    <property type="project" value="UniProtKB-SubCell"/>
</dbReference>
<evidence type="ECO:0000256" key="3">
    <source>
        <dbReference type="ARBA" id="ARBA00023013"/>
    </source>
</evidence>
<dbReference type="GO" id="GO:0004861">
    <property type="term" value="F:cyclin-dependent protein serine/threonine kinase inhibitor activity"/>
    <property type="evidence" value="ECO:0007669"/>
    <property type="project" value="InterPro"/>
</dbReference>
<dbReference type="EMBL" id="CM004479">
    <property type="protein sequence ID" value="OCT70998.1"/>
    <property type="molecule type" value="Genomic_DNA"/>
</dbReference>
<dbReference type="InterPro" id="IPR003175">
    <property type="entry name" value="CDI_dom"/>
</dbReference>
<proteinExistence type="inferred from homology"/>
<dbReference type="InterPro" id="IPR044898">
    <property type="entry name" value="CDI_dom_sf"/>
</dbReference>
<evidence type="ECO:0000256" key="5">
    <source>
        <dbReference type="ARBA" id="ARBA00023306"/>
    </source>
</evidence>
<sequence>MATQQLVYINYSISSLLLLFFSPLTTAAPFLYKLPKPLPRHIHIELSTHTQQSQQAMAAFHIALQEEMIVASPAALPRLSLGTGRGACRNLFGPIDHDELRSELKRQLKEIQASDCQRWNFDFESGTPLKGTFCWEPVETKDVPSFYSPSRSLATNTTPQSRQQQPLLVSRQPEPREEAPVDTVRNVPNPPCAKENAEKIIKRCQGVKGPTKASANTSTQRRKREITTPITDYFPKRKKILSAKPDATKGVHLLCPLEQTPRKKIR</sequence>
<evidence type="ECO:0000313" key="8">
    <source>
        <dbReference type="EMBL" id="OCT70998.1"/>
    </source>
</evidence>
<dbReference type="Proteomes" id="UP000694892">
    <property type="component" value="Chromosome 7S"/>
</dbReference>
<reference evidence="9" key="1">
    <citation type="journal article" date="2016" name="Nature">
        <title>Genome evolution in the allotetraploid frog Xenopus laevis.</title>
        <authorList>
            <person name="Session A.M."/>
            <person name="Uno Y."/>
            <person name="Kwon T."/>
            <person name="Chapman J.A."/>
            <person name="Toyoda A."/>
            <person name="Takahashi S."/>
            <person name="Fukui A."/>
            <person name="Hikosaka A."/>
            <person name="Suzuki A."/>
            <person name="Kondo M."/>
            <person name="van Heeringen S.J."/>
            <person name="Quigley I."/>
            <person name="Heinz S."/>
            <person name="Ogino H."/>
            <person name="Ochi H."/>
            <person name="Hellsten U."/>
            <person name="Lyons J.B."/>
            <person name="Simakov O."/>
            <person name="Putnam N."/>
            <person name="Stites J."/>
            <person name="Kuroki Y."/>
            <person name="Tanaka T."/>
            <person name="Michiue T."/>
            <person name="Watanabe M."/>
            <person name="Bogdanovic O."/>
            <person name="Lister R."/>
            <person name="Georgiou G."/>
            <person name="Paranjpe S.S."/>
            <person name="van Kruijsbergen I."/>
            <person name="Shu S."/>
            <person name="Carlson J."/>
            <person name="Kinoshita T."/>
            <person name="Ohta Y."/>
            <person name="Mawaribuchi S."/>
            <person name="Jenkins J."/>
            <person name="Grimwood J."/>
            <person name="Schmutz J."/>
            <person name="Mitros T."/>
            <person name="Mozaffari S.V."/>
            <person name="Suzuki Y."/>
            <person name="Haramoto Y."/>
            <person name="Yamamoto T.S."/>
            <person name="Takagi C."/>
            <person name="Heald R."/>
            <person name="Miller K."/>
            <person name="Haudenschild C."/>
            <person name="Kitzman J."/>
            <person name="Nakayama T."/>
            <person name="Izutsu Y."/>
            <person name="Robert J."/>
            <person name="Fortriede J."/>
            <person name="Burns K."/>
            <person name="Lotay V."/>
            <person name="Karimi K."/>
            <person name="Yasuoka Y."/>
            <person name="Dichmann D.S."/>
            <person name="Flajnik M.F."/>
            <person name="Houston D.W."/>
            <person name="Shendure J."/>
            <person name="DuPasquier L."/>
            <person name="Vize P.D."/>
            <person name="Zorn A.M."/>
            <person name="Ito M."/>
            <person name="Marcotte E.M."/>
            <person name="Wallingford J.B."/>
            <person name="Ito Y."/>
            <person name="Asashima M."/>
            <person name="Ueno N."/>
            <person name="Matsuda Y."/>
            <person name="Veenstra G.J."/>
            <person name="Fujiyama A."/>
            <person name="Harland R.M."/>
            <person name="Taira M."/>
            <person name="Rokhsar D.S."/>
        </authorList>
    </citation>
    <scope>NUCLEOTIDE SEQUENCE [LARGE SCALE GENOMIC DNA]</scope>
    <source>
        <strain evidence="9">J</strain>
    </source>
</reference>
<evidence type="ECO:0000259" key="7">
    <source>
        <dbReference type="Pfam" id="PF02234"/>
    </source>
</evidence>
<name>A0A974HAL7_XENLA</name>
<evidence type="ECO:0000256" key="4">
    <source>
        <dbReference type="ARBA" id="ARBA00023242"/>
    </source>
</evidence>
<comment type="subcellular location">
    <subcellularLocation>
        <location evidence="1">Nucleus</location>
    </subcellularLocation>
</comment>
<dbReference type="Gene3D" id="4.10.365.10">
    <property type="entry name" value="p27"/>
    <property type="match status" value="1"/>
</dbReference>
<feature type="region of interest" description="Disordered" evidence="6">
    <location>
        <begin position="146"/>
        <end position="191"/>
    </location>
</feature>
<gene>
    <name evidence="8" type="ORF">XELAEV_18037914mg</name>
</gene>
<dbReference type="OMA" id="EQDQRRW"/>
<dbReference type="PANTHER" id="PTHR10265">
    <property type="entry name" value="CYCLIN-DEPENDENT KINASE INHIBITOR 1"/>
    <property type="match status" value="1"/>
</dbReference>
<evidence type="ECO:0000256" key="2">
    <source>
        <dbReference type="ARBA" id="ARBA00006726"/>
    </source>
</evidence>
<dbReference type="PANTHER" id="PTHR10265:SF44">
    <property type="entry name" value="CYCLIN-DEPENDENT KINASE INHIBITOR 1C"/>
    <property type="match status" value="1"/>
</dbReference>
<keyword evidence="3" id="KW-0649">Protein kinase inhibitor</keyword>
<dbReference type="Pfam" id="PF02234">
    <property type="entry name" value="CDI"/>
    <property type="match status" value="1"/>
</dbReference>
<keyword evidence="4" id="KW-0539">Nucleus</keyword>
<feature type="compositionally biased region" description="Polar residues" evidence="6">
    <location>
        <begin position="147"/>
        <end position="167"/>
    </location>
</feature>
<evidence type="ECO:0000256" key="6">
    <source>
        <dbReference type="SAM" id="MobiDB-lite"/>
    </source>
</evidence>
<keyword evidence="5" id="KW-0131">Cell cycle</keyword>
<evidence type="ECO:0000256" key="1">
    <source>
        <dbReference type="ARBA" id="ARBA00004123"/>
    </source>
</evidence>
<comment type="similarity">
    <text evidence="2">Belongs to the CDI family.</text>
</comment>
<protein>
    <recommendedName>
        <fullName evidence="7">Cyclin-dependent kinase inhibitor domain-containing protein</fullName>
    </recommendedName>
</protein>
<evidence type="ECO:0000313" key="9">
    <source>
        <dbReference type="Proteomes" id="UP000694892"/>
    </source>
</evidence>